<reference evidence="2" key="1">
    <citation type="journal article" date="2021" name="Nat. Commun.">
        <title>Genetic determinants of endophytism in the Arabidopsis root mycobiome.</title>
        <authorList>
            <person name="Mesny F."/>
            <person name="Miyauchi S."/>
            <person name="Thiergart T."/>
            <person name="Pickel B."/>
            <person name="Atanasova L."/>
            <person name="Karlsson M."/>
            <person name="Huettel B."/>
            <person name="Barry K.W."/>
            <person name="Haridas S."/>
            <person name="Chen C."/>
            <person name="Bauer D."/>
            <person name="Andreopoulos W."/>
            <person name="Pangilinan J."/>
            <person name="LaButti K."/>
            <person name="Riley R."/>
            <person name="Lipzen A."/>
            <person name="Clum A."/>
            <person name="Drula E."/>
            <person name="Henrissat B."/>
            <person name="Kohler A."/>
            <person name="Grigoriev I.V."/>
            <person name="Martin F.M."/>
            <person name="Hacquard S."/>
        </authorList>
    </citation>
    <scope>NUCLEOTIDE SEQUENCE</scope>
    <source>
        <strain evidence="2">MPI-CAGE-AT-0147</strain>
    </source>
</reference>
<evidence type="ECO:0000256" key="1">
    <source>
        <dbReference type="SAM" id="Phobius"/>
    </source>
</evidence>
<evidence type="ECO:0000313" key="2">
    <source>
        <dbReference type="EMBL" id="KAH7144049.1"/>
    </source>
</evidence>
<dbReference type="EMBL" id="JAGMUV010000009">
    <property type="protein sequence ID" value="KAH7144049.1"/>
    <property type="molecule type" value="Genomic_DNA"/>
</dbReference>
<evidence type="ECO:0000313" key="3">
    <source>
        <dbReference type="Proteomes" id="UP000738349"/>
    </source>
</evidence>
<keyword evidence="1" id="KW-0812">Transmembrane</keyword>
<feature type="transmembrane region" description="Helical" evidence="1">
    <location>
        <begin position="118"/>
        <end position="144"/>
    </location>
</feature>
<organism evidence="2 3">
    <name type="scientific">Dactylonectria macrodidyma</name>
    <dbReference type="NCBI Taxonomy" id="307937"/>
    <lineage>
        <taxon>Eukaryota</taxon>
        <taxon>Fungi</taxon>
        <taxon>Dikarya</taxon>
        <taxon>Ascomycota</taxon>
        <taxon>Pezizomycotina</taxon>
        <taxon>Sordariomycetes</taxon>
        <taxon>Hypocreomycetidae</taxon>
        <taxon>Hypocreales</taxon>
        <taxon>Nectriaceae</taxon>
        <taxon>Dactylonectria</taxon>
    </lineage>
</organism>
<comment type="caution">
    <text evidence="2">The sequence shown here is derived from an EMBL/GenBank/DDBJ whole genome shotgun (WGS) entry which is preliminary data.</text>
</comment>
<dbReference type="AlphaFoldDB" id="A0A9P9EUC3"/>
<protein>
    <submittedName>
        <fullName evidence="2">Uncharacterized protein</fullName>
    </submittedName>
</protein>
<accession>A0A9P9EUC3</accession>
<gene>
    <name evidence="2" type="ORF">EDB81DRAFT_760426</name>
</gene>
<dbReference type="OrthoDB" id="3890746at2759"/>
<sequence>MSTMDSKTEIPTSNFEVDSEDLRLDSKIRMYGLANSVRLALTALALAAGITILGVSADSVAVYNATHVPDDYLLPLWPSNLDLRPTVALVAGGAIVVAANAISLLASKAQVVQSRSGMHTALIFVTPAIGFIAAMIAMCFFYAINASTTADSFQSWTCRWKDVAMMTKPHFGTLCKQSKAGLGLSVFLVPLEAVILGVAGYQACLQRQLDQAARGPERKAGSPAMS</sequence>
<feature type="transmembrane region" description="Helical" evidence="1">
    <location>
        <begin position="83"/>
        <end position="106"/>
    </location>
</feature>
<dbReference type="Proteomes" id="UP000738349">
    <property type="component" value="Unassembled WGS sequence"/>
</dbReference>
<keyword evidence="1" id="KW-1133">Transmembrane helix</keyword>
<proteinExistence type="predicted"/>
<feature type="transmembrane region" description="Helical" evidence="1">
    <location>
        <begin position="39"/>
        <end position="63"/>
    </location>
</feature>
<keyword evidence="1" id="KW-0472">Membrane</keyword>
<keyword evidence="3" id="KW-1185">Reference proteome</keyword>
<name>A0A9P9EUC3_9HYPO</name>
<feature type="transmembrane region" description="Helical" evidence="1">
    <location>
        <begin position="180"/>
        <end position="201"/>
    </location>
</feature>